<evidence type="ECO:0000256" key="5">
    <source>
        <dbReference type="ARBA" id="ARBA00023163"/>
    </source>
</evidence>
<evidence type="ECO:0000256" key="4">
    <source>
        <dbReference type="ARBA" id="ARBA00023125"/>
    </source>
</evidence>
<dbReference type="Pfam" id="PF04542">
    <property type="entry name" value="Sigma70_r2"/>
    <property type="match status" value="1"/>
</dbReference>
<dbReference type="RefSeq" id="WP_072278493.1">
    <property type="nucleotide sequence ID" value="NZ_BCSX01000028.1"/>
</dbReference>
<name>A0A124E037_9MYCO</name>
<dbReference type="InterPro" id="IPR013324">
    <property type="entry name" value="RNA_pol_sigma_r3/r4-like"/>
</dbReference>
<sequence>MPVTKPVPMSVRFERDALPLLDQLYGVARKYARSAADAEDLVQETMLKAYASFHTFEEGTNIRAWLFRILTNTWINSYRAAQRRPDEVLADTVTDAQLAAVAARSTVELASAELAALESLGDDEVCRAVQSLPEFQRIVVYYADVVGFRYKEIAEILDIPVGTVMSRLHRGRRELRGLLAEIAVARGYVGRDGSAGAAA</sequence>
<dbReference type="PANTHER" id="PTHR43133">
    <property type="entry name" value="RNA POLYMERASE ECF-TYPE SIGMA FACTO"/>
    <property type="match status" value="1"/>
</dbReference>
<dbReference type="InterPro" id="IPR036388">
    <property type="entry name" value="WH-like_DNA-bd_sf"/>
</dbReference>
<dbReference type="InterPro" id="IPR013325">
    <property type="entry name" value="RNA_pol_sigma_r2"/>
</dbReference>
<evidence type="ECO:0000256" key="6">
    <source>
        <dbReference type="RuleBase" id="RU000716"/>
    </source>
</evidence>
<reference evidence="10" key="2">
    <citation type="submission" date="2016-02" db="EMBL/GenBank/DDBJ databases">
        <title>Draft genome sequence of five rapidly growing Mycobacterium species.</title>
        <authorList>
            <person name="Katahira K."/>
            <person name="Gotou Y."/>
            <person name="Iida K."/>
            <person name="Ogura Y."/>
            <person name="Hayashi T."/>
        </authorList>
    </citation>
    <scope>NUCLEOTIDE SEQUENCE [LARGE SCALE GENOMIC DNA]</scope>
    <source>
        <strain evidence="10">JCM15654</strain>
    </source>
</reference>
<dbReference type="EMBL" id="BCSX01000028">
    <property type="protein sequence ID" value="GAS89269.1"/>
    <property type="molecule type" value="Genomic_DNA"/>
</dbReference>
<evidence type="ECO:0000313" key="9">
    <source>
        <dbReference type="EMBL" id="GAS89269.1"/>
    </source>
</evidence>
<dbReference type="CDD" id="cd06171">
    <property type="entry name" value="Sigma70_r4"/>
    <property type="match status" value="1"/>
</dbReference>
<dbReference type="InterPro" id="IPR007627">
    <property type="entry name" value="RNA_pol_sigma70_r2"/>
</dbReference>
<dbReference type="AlphaFoldDB" id="A0A124E037"/>
<dbReference type="InterPro" id="IPR000838">
    <property type="entry name" value="RNA_pol_sigma70_ECF_CS"/>
</dbReference>
<dbReference type="Pfam" id="PF08281">
    <property type="entry name" value="Sigma70_r4_2"/>
    <property type="match status" value="1"/>
</dbReference>
<keyword evidence="10" id="KW-1185">Reference proteome</keyword>
<evidence type="ECO:0000256" key="3">
    <source>
        <dbReference type="ARBA" id="ARBA00023082"/>
    </source>
</evidence>
<dbReference type="PROSITE" id="PS01063">
    <property type="entry name" value="SIGMA70_ECF"/>
    <property type="match status" value="1"/>
</dbReference>
<dbReference type="InterPro" id="IPR013249">
    <property type="entry name" value="RNA_pol_sigma70_r4_t2"/>
</dbReference>
<feature type="domain" description="RNA polymerase sigma factor 70 region 4 type 2" evidence="8">
    <location>
        <begin position="127"/>
        <end position="175"/>
    </location>
</feature>
<dbReference type="GO" id="GO:0016987">
    <property type="term" value="F:sigma factor activity"/>
    <property type="evidence" value="ECO:0007669"/>
    <property type="project" value="UniProtKB-KW"/>
</dbReference>
<dbReference type="STRING" id="146020.RMCB_3365"/>
<evidence type="ECO:0000256" key="1">
    <source>
        <dbReference type="ARBA" id="ARBA00010641"/>
    </source>
</evidence>
<protein>
    <recommendedName>
        <fullName evidence="6">RNA polymerase sigma factor</fullName>
    </recommendedName>
</protein>
<keyword evidence="3 6" id="KW-0731">Sigma factor</keyword>
<proteinExistence type="inferred from homology"/>
<keyword evidence="4 6" id="KW-0238">DNA-binding</keyword>
<organism evidence="9 10">
    <name type="scientific">Mycolicibacterium brisbanense</name>
    <dbReference type="NCBI Taxonomy" id="146020"/>
    <lineage>
        <taxon>Bacteria</taxon>
        <taxon>Bacillati</taxon>
        <taxon>Actinomycetota</taxon>
        <taxon>Actinomycetes</taxon>
        <taxon>Mycobacteriales</taxon>
        <taxon>Mycobacteriaceae</taxon>
        <taxon>Mycolicibacterium</taxon>
    </lineage>
</organism>
<dbReference type="GO" id="GO:0006352">
    <property type="term" value="P:DNA-templated transcription initiation"/>
    <property type="evidence" value="ECO:0007669"/>
    <property type="project" value="InterPro"/>
</dbReference>
<evidence type="ECO:0000259" key="7">
    <source>
        <dbReference type="Pfam" id="PF04542"/>
    </source>
</evidence>
<dbReference type="Proteomes" id="UP000069620">
    <property type="component" value="Unassembled WGS sequence"/>
</dbReference>
<feature type="domain" description="RNA polymerase sigma-70 region 2" evidence="7">
    <location>
        <begin position="21"/>
        <end position="84"/>
    </location>
</feature>
<dbReference type="SUPFAM" id="SSF88946">
    <property type="entry name" value="Sigma2 domain of RNA polymerase sigma factors"/>
    <property type="match status" value="1"/>
</dbReference>
<dbReference type="InterPro" id="IPR014293">
    <property type="entry name" value="RNA_pol_sigma70_actinobac"/>
</dbReference>
<dbReference type="Gene3D" id="1.10.10.10">
    <property type="entry name" value="Winged helix-like DNA-binding domain superfamily/Winged helix DNA-binding domain"/>
    <property type="match status" value="1"/>
</dbReference>
<dbReference type="NCBIfam" id="TIGR02937">
    <property type="entry name" value="sigma70-ECF"/>
    <property type="match status" value="1"/>
</dbReference>
<reference evidence="10" key="1">
    <citation type="journal article" date="2016" name="Genome Announc.">
        <title>Draft Genome Sequences of Five Rapidly Growing Mycobacterium Species, M. thermoresistibile, M. fortuitum subsp. acetamidolyticum, M. canariasense, M. brisbanense, and M. novocastrense.</title>
        <authorList>
            <person name="Katahira K."/>
            <person name="Ogura Y."/>
            <person name="Gotoh Y."/>
            <person name="Hayashi T."/>
        </authorList>
    </citation>
    <scope>NUCLEOTIDE SEQUENCE [LARGE SCALE GENOMIC DNA]</scope>
    <source>
        <strain evidence="10">JCM15654</strain>
    </source>
</reference>
<accession>A0A124E037</accession>
<dbReference type="OrthoDB" id="9803470at2"/>
<dbReference type="GO" id="GO:0006950">
    <property type="term" value="P:response to stress"/>
    <property type="evidence" value="ECO:0007669"/>
    <property type="project" value="UniProtKB-ARBA"/>
</dbReference>
<keyword evidence="2 6" id="KW-0805">Transcription regulation</keyword>
<dbReference type="InterPro" id="IPR039425">
    <property type="entry name" value="RNA_pol_sigma-70-like"/>
</dbReference>
<dbReference type="NCBIfam" id="TIGR02947">
    <property type="entry name" value="SigH_actino"/>
    <property type="match status" value="1"/>
</dbReference>
<evidence type="ECO:0000256" key="2">
    <source>
        <dbReference type="ARBA" id="ARBA00023015"/>
    </source>
</evidence>
<evidence type="ECO:0000313" key="10">
    <source>
        <dbReference type="Proteomes" id="UP000069620"/>
    </source>
</evidence>
<dbReference type="Gene3D" id="1.10.1740.10">
    <property type="match status" value="1"/>
</dbReference>
<dbReference type="GO" id="GO:0003677">
    <property type="term" value="F:DNA binding"/>
    <property type="evidence" value="ECO:0007669"/>
    <property type="project" value="UniProtKB-KW"/>
</dbReference>
<comment type="similarity">
    <text evidence="1 6">Belongs to the sigma-70 factor family. ECF subfamily.</text>
</comment>
<dbReference type="SUPFAM" id="SSF88659">
    <property type="entry name" value="Sigma3 and sigma4 domains of RNA polymerase sigma factors"/>
    <property type="match status" value="1"/>
</dbReference>
<keyword evidence="5 6" id="KW-0804">Transcription</keyword>
<dbReference type="PANTHER" id="PTHR43133:SF59">
    <property type="entry name" value="ECF RNA POLYMERASE SIGMA FACTOR SIGR"/>
    <property type="match status" value="1"/>
</dbReference>
<dbReference type="InterPro" id="IPR014284">
    <property type="entry name" value="RNA_pol_sigma-70_dom"/>
</dbReference>
<comment type="caution">
    <text evidence="9">The sequence shown here is derived from an EMBL/GenBank/DDBJ whole genome shotgun (WGS) entry which is preliminary data.</text>
</comment>
<evidence type="ECO:0000259" key="8">
    <source>
        <dbReference type="Pfam" id="PF08281"/>
    </source>
</evidence>
<gene>
    <name evidence="9" type="ORF">RMCB_3365</name>
</gene>